<keyword evidence="6" id="KW-0963">Cytoplasm</keyword>
<evidence type="ECO:0000259" key="7">
    <source>
        <dbReference type="Pfam" id="PF01171"/>
    </source>
</evidence>
<feature type="domain" description="tRNA(Ile)-lysidine/2-thiocytidine synthase N-terminal" evidence="7">
    <location>
        <begin position="22"/>
        <end position="204"/>
    </location>
</feature>
<accession>A0A1G7G8G1</accession>
<keyword evidence="3 6" id="KW-0547">Nucleotide-binding</keyword>
<dbReference type="InterPro" id="IPR012094">
    <property type="entry name" value="tRNA_Ile_lys_synt"/>
</dbReference>
<evidence type="ECO:0000256" key="3">
    <source>
        <dbReference type="ARBA" id="ARBA00022741"/>
    </source>
</evidence>
<dbReference type="Gene3D" id="3.40.50.620">
    <property type="entry name" value="HUPs"/>
    <property type="match status" value="1"/>
</dbReference>
<dbReference type="GO" id="GO:0005524">
    <property type="term" value="F:ATP binding"/>
    <property type="evidence" value="ECO:0007669"/>
    <property type="project" value="UniProtKB-UniRule"/>
</dbReference>
<dbReference type="CDD" id="cd01992">
    <property type="entry name" value="TilS_N"/>
    <property type="match status" value="1"/>
</dbReference>
<dbReference type="InterPro" id="IPR014729">
    <property type="entry name" value="Rossmann-like_a/b/a_fold"/>
</dbReference>
<keyword evidence="4 6" id="KW-0067">ATP-binding</keyword>
<dbReference type="Proteomes" id="UP000182427">
    <property type="component" value="Chromosome I"/>
</dbReference>
<dbReference type="NCBIfam" id="TIGR02432">
    <property type="entry name" value="lysidine_TilS_N"/>
    <property type="match status" value="1"/>
</dbReference>
<evidence type="ECO:0000256" key="1">
    <source>
        <dbReference type="ARBA" id="ARBA00022598"/>
    </source>
</evidence>
<evidence type="ECO:0000256" key="4">
    <source>
        <dbReference type="ARBA" id="ARBA00022840"/>
    </source>
</evidence>
<gene>
    <name evidence="6" type="primary">tilS</name>
    <name evidence="8" type="ORF">SAMN05444167_0599</name>
</gene>
<dbReference type="PANTHER" id="PTHR43033">
    <property type="entry name" value="TRNA(ILE)-LYSIDINE SYNTHASE-RELATED"/>
    <property type="match status" value="1"/>
</dbReference>
<comment type="catalytic activity">
    <reaction evidence="5 6">
        <text>cytidine(34) in tRNA(Ile2) + L-lysine + ATP = lysidine(34) in tRNA(Ile2) + AMP + diphosphate + H(+)</text>
        <dbReference type="Rhea" id="RHEA:43744"/>
        <dbReference type="Rhea" id="RHEA-COMP:10625"/>
        <dbReference type="Rhea" id="RHEA-COMP:10670"/>
        <dbReference type="ChEBI" id="CHEBI:15378"/>
        <dbReference type="ChEBI" id="CHEBI:30616"/>
        <dbReference type="ChEBI" id="CHEBI:32551"/>
        <dbReference type="ChEBI" id="CHEBI:33019"/>
        <dbReference type="ChEBI" id="CHEBI:82748"/>
        <dbReference type="ChEBI" id="CHEBI:83665"/>
        <dbReference type="ChEBI" id="CHEBI:456215"/>
        <dbReference type="EC" id="6.3.4.19"/>
    </reaction>
</comment>
<dbReference type="GO" id="GO:0006400">
    <property type="term" value="P:tRNA modification"/>
    <property type="evidence" value="ECO:0007669"/>
    <property type="project" value="UniProtKB-UniRule"/>
</dbReference>
<comment type="similarity">
    <text evidence="6">Belongs to the tRNA(Ile)-lysidine synthase family.</text>
</comment>
<evidence type="ECO:0000256" key="2">
    <source>
        <dbReference type="ARBA" id="ARBA00022694"/>
    </source>
</evidence>
<comment type="subcellular location">
    <subcellularLocation>
        <location evidence="6">Cytoplasm</location>
    </subcellularLocation>
</comment>
<dbReference type="EMBL" id="LT629690">
    <property type="protein sequence ID" value="SDE84329.1"/>
    <property type="molecule type" value="Genomic_DNA"/>
</dbReference>
<dbReference type="GO" id="GO:0032267">
    <property type="term" value="F:tRNA(Ile)-lysidine synthase activity"/>
    <property type="evidence" value="ECO:0007669"/>
    <property type="project" value="UniProtKB-EC"/>
</dbReference>
<name>A0A1G7G8G1_9BACT</name>
<proteinExistence type="inferred from homology"/>
<keyword evidence="2 6" id="KW-0819">tRNA processing</keyword>
<dbReference type="HAMAP" id="MF_01161">
    <property type="entry name" value="tRNA_Ile_lys_synt"/>
    <property type="match status" value="1"/>
</dbReference>
<dbReference type="SUPFAM" id="SSF52402">
    <property type="entry name" value="Adenine nucleotide alpha hydrolases-like"/>
    <property type="match status" value="1"/>
</dbReference>
<dbReference type="Pfam" id="PF01171">
    <property type="entry name" value="ATP_bind_3"/>
    <property type="match status" value="1"/>
</dbReference>
<dbReference type="PANTHER" id="PTHR43033:SF1">
    <property type="entry name" value="TRNA(ILE)-LYSIDINE SYNTHASE-RELATED"/>
    <property type="match status" value="1"/>
</dbReference>
<dbReference type="EC" id="6.3.4.19" evidence="6"/>
<evidence type="ECO:0000256" key="5">
    <source>
        <dbReference type="ARBA" id="ARBA00048539"/>
    </source>
</evidence>
<keyword evidence="1 6" id="KW-0436">Ligase</keyword>
<protein>
    <recommendedName>
        <fullName evidence="6">tRNA(Ile)-lysidine synthase</fullName>
        <ecNumber evidence="6">6.3.4.19</ecNumber>
    </recommendedName>
    <alternativeName>
        <fullName evidence="6">tRNA(Ile)-2-lysyl-cytidine synthase</fullName>
    </alternativeName>
    <alternativeName>
        <fullName evidence="6">tRNA(Ile)-lysidine synthetase</fullName>
    </alternativeName>
</protein>
<evidence type="ECO:0000313" key="9">
    <source>
        <dbReference type="Proteomes" id="UP000182427"/>
    </source>
</evidence>
<evidence type="ECO:0000256" key="6">
    <source>
        <dbReference type="HAMAP-Rule" id="MF_01161"/>
    </source>
</evidence>
<dbReference type="AlphaFoldDB" id="A0A1G7G8G1"/>
<keyword evidence="9" id="KW-1185">Reference proteome</keyword>
<dbReference type="InterPro" id="IPR011063">
    <property type="entry name" value="TilS/TtcA_N"/>
</dbReference>
<sequence length="360" mass="39055">MAAPSRVTLPLNRSLMKMGERIAVAVSGGADSTALLLALKEEAAVLGIGLSAAHLHHGIRDAEADADLKFLRDLCTRLDIPLHVDHIDVPAQATANGETIEEAARHARLAFFDRLVEQGIVHSVATAHTQDDQAETVIMKLIRGAWTEGLGGISPVMERAFGKLIRPLLPASRQDVLAFLKSRNQTWCEDSTNASTAYTRNRVRGTLMPLLKEFNPSIGATLSATAELAREEHARWQPEIARLLQQLAMPGKPVRGGGRAVATSPEEQGVAFELERLRALDLPTRRRLIRAAVERMGARLGAAETLRILLLAGLAPPETPPDPTVPTKPNSRLQLAHGVRAERSVRELRLVRVGDGISAR</sequence>
<evidence type="ECO:0000313" key="8">
    <source>
        <dbReference type="EMBL" id="SDE84329.1"/>
    </source>
</evidence>
<reference evidence="8 9" key="1">
    <citation type="submission" date="2016-10" db="EMBL/GenBank/DDBJ databases">
        <authorList>
            <person name="de Groot N.N."/>
        </authorList>
    </citation>
    <scope>NUCLEOTIDE SEQUENCE [LARGE SCALE GENOMIC DNA]</scope>
    <source>
        <strain evidence="8 9">GAS232</strain>
    </source>
</reference>
<dbReference type="GO" id="GO:0005737">
    <property type="term" value="C:cytoplasm"/>
    <property type="evidence" value="ECO:0007669"/>
    <property type="project" value="UniProtKB-SubCell"/>
</dbReference>
<comment type="domain">
    <text evidence="6">The N-terminal region contains the highly conserved SGGXDS motif, predicted to be a P-loop motif involved in ATP binding.</text>
</comment>
<feature type="binding site" evidence="6">
    <location>
        <begin position="27"/>
        <end position="32"/>
    </location>
    <ligand>
        <name>ATP</name>
        <dbReference type="ChEBI" id="CHEBI:30616"/>
    </ligand>
</feature>
<organism evidence="8 9">
    <name type="scientific">Terriglobus roseus</name>
    <dbReference type="NCBI Taxonomy" id="392734"/>
    <lineage>
        <taxon>Bacteria</taxon>
        <taxon>Pseudomonadati</taxon>
        <taxon>Acidobacteriota</taxon>
        <taxon>Terriglobia</taxon>
        <taxon>Terriglobales</taxon>
        <taxon>Acidobacteriaceae</taxon>
        <taxon>Terriglobus</taxon>
    </lineage>
</organism>
<dbReference type="InterPro" id="IPR012795">
    <property type="entry name" value="tRNA_Ile_lys_synt_N"/>
</dbReference>
<comment type="function">
    <text evidence="6">Ligates lysine onto the cytidine present at position 34 of the AUA codon-specific tRNA(Ile) that contains the anticodon CAU, in an ATP-dependent manner. Cytidine is converted to lysidine, thus changing the amino acid specificity of the tRNA from methionine to isoleucine.</text>
</comment>